<keyword evidence="3" id="KW-1185">Reference proteome</keyword>
<name>A0ABQ9JLH5_9CUCU</name>
<dbReference type="EMBL" id="JAPWTJ010000379">
    <property type="protein sequence ID" value="KAJ8979054.1"/>
    <property type="molecule type" value="Genomic_DNA"/>
</dbReference>
<dbReference type="Proteomes" id="UP001162164">
    <property type="component" value="Unassembled WGS sequence"/>
</dbReference>
<protein>
    <submittedName>
        <fullName evidence="2">Uncharacterized protein</fullName>
    </submittedName>
</protein>
<feature type="compositionally biased region" description="Polar residues" evidence="1">
    <location>
        <begin position="62"/>
        <end position="74"/>
    </location>
</feature>
<feature type="compositionally biased region" description="Basic and acidic residues" evidence="1">
    <location>
        <begin position="76"/>
        <end position="86"/>
    </location>
</feature>
<feature type="region of interest" description="Disordered" evidence="1">
    <location>
        <begin position="59"/>
        <end position="86"/>
    </location>
</feature>
<evidence type="ECO:0000256" key="1">
    <source>
        <dbReference type="SAM" id="MobiDB-lite"/>
    </source>
</evidence>
<proteinExistence type="predicted"/>
<sequence>MTVVFTNIERLEKTGKCPADLQFATKTTDGALPVEFSSCEQSIVFYSHVMAIIHPGEHAAMQPSSGEGMSSSMDPQLERQVETIRT</sequence>
<evidence type="ECO:0000313" key="2">
    <source>
        <dbReference type="EMBL" id="KAJ8979054.1"/>
    </source>
</evidence>
<evidence type="ECO:0000313" key="3">
    <source>
        <dbReference type="Proteomes" id="UP001162164"/>
    </source>
</evidence>
<comment type="caution">
    <text evidence="2">The sequence shown here is derived from an EMBL/GenBank/DDBJ whole genome shotgun (WGS) entry which is preliminary data.</text>
</comment>
<accession>A0ABQ9JLH5</accession>
<reference evidence="2" key="1">
    <citation type="journal article" date="2023" name="Insect Mol. Biol.">
        <title>Genome sequencing provides insights into the evolution of gene families encoding plant cell wall-degrading enzymes in longhorned beetles.</title>
        <authorList>
            <person name="Shin N.R."/>
            <person name="Okamura Y."/>
            <person name="Kirsch R."/>
            <person name="Pauchet Y."/>
        </authorList>
    </citation>
    <scope>NUCLEOTIDE SEQUENCE</scope>
    <source>
        <strain evidence="2">MMC_N1</strain>
    </source>
</reference>
<gene>
    <name evidence="2" type="ORF">NQ317_010305</name>
</gene>
<organism evidence="2 3">
    <name type="scientific">Molorchus minor</name>
    <dbReference type="NCBI Taxonomy" id="1323400"/>
    <lineage>
        <taxon>Eukaryota</taxon>
        <taxon>Metazoa</taxon>
        <taxon>Ecdysozoa</taxon>
        <taxon>Arthropoda</taxon>
        <taxon>Hexapoda</taxon>
        <taxon>Insecta</taxon>
        <taxon>Pterygota</taxon>
        <taxon>Neoptera</taxon>
        <taxon>Endopterygota</taxon>
        <taxon>Coleoptera</taxon>
        <taxon>Polyphaga</taxon>
        <taxon>Cucujiformia</taxon>
        <taxon>Chrysomeloidea</taxon>
        <taxon>Cerambycidae</taxon>
        <taxon>Lamiinae</taxon>
        <taxon>Monochamini</taxon>
        <taxon>Molorchus</taxon>
    </lineage>
</organism>